<accession>A0A2M3ZN24</accession>
<dbReference type="EMBL" id="GGFM01009185">
    <property type="protein sequence ID" value="MBW29936.1"/>
    <property type="molecule type" value="Transcribed_RNA"/>
</dbReference>
<keyword evidence="1" id="KW-1133">Transmembrane helix</keyword>
<reference evidence="2" key="1">
    <citation type="submission" date="2018-01" db="EMBL/GenBank/DDBJ databases">
        <title>An insight into the sialome of Amazonian anophelines.</title>
        <authorList>
            <person name="Ribeiro J.M."/>
            <person name="Scarpassa V."/>
            <person name="Calvo E."/>
        </authorList>
    </citation>
    <scope>NUCLEOTIDE SEQUENCE</scope>
    <source>
        <tissue evidence="2">Salivary glands</tissue>
    </source>
</reference>
<name>A0A2M3ZN24_9DIPT</name>
<proteinExistence type="predicted"/>
<dbReference type="AlphaFoldDB" id="A0A2M3ZN24"/>
<evidence type="ECO:0000256" key="1">
    <source>
        <dbReference type="SAM" id="Phobius"/>
    </source>
</evidence>
<evidence type="ECO:0000313" key="2">
    <source>
        <dbReference type="EMBL" id="MBW29936.1"/>
    </source>
</evidence>
<feature type="transmembrane region" description="Helical" evidence="1">
    <location>
        <begin position="27"/>
        <end position="43"/>
    </location>
</feature>
<keyword evidence="1" id="KW-0472">Membrane</keyword>
<organism evidence="2">
    <name type="scientific">Anopheles braziliensis</name>
    <dbReference type="NCBI Taxonomy" id="58242"/>
    <lineage>
        <taxon>Eukaryota</taxon>
        <taxon>Metazoa</taxon>
        <taxon>Ecdysozoa</taxon>
        <taxon>Arthropoda</taxon>
        <taxon>Hexapoda</taxon>
        <taxon>Insecta</taxon>
        <taxon>Pterygota</taxon>
        <taxon>Neoptera</taxon>
        <taxon>Endopterygota</taxon>
        <taxon>Diptera</taxon>
        <taxon>Nematocera</taxon>
        <taxon>Culicoidea</taxon>
        <taxon>Culicidae</taxon>
        <taxon>Anophelinae</taxon>
        <taxon>Anopheles</taxon>
    </lineage>
</organism>
<protein>
    <submittedName>
        <fullName evidence="2">Putative secreted peptide</fullName>
    </submittedName>
</protein>
<sequence>MLMQLLLLLLLLLLGEQVGLLLVLRRRYLLLLLLLLLHVELFFRWQLKDLLITDANSFGYFVQTGWSCQQLLLLLML</sequence>
<keyword evidence="1" id="KW-0812">Transmembrane</keyword>